<keyword evidence="1" id="KW-0812">Transmembrane</keyword>
<dbReference type="EMBL" id="HBUF01522141">
    <property type="protein sequence ID" value="CAG6749195.1"/>
    <property type="molecule type" value="Transcribed_RNA"/>
</dbReference>
<dbReference type="AlphaFoldDB" id="A0A8D8ZK53"/>
<keyword evidence="1" id="KW-0472">Membrane</keyword>
<organism evidence="2">
    <name type="scientific">Cacopsylla melanoneura</name>
    <dbReference type="NCBI Taxonomy" id="428564"/>
    <lineage>
        <taxon>Eukaryota</taxon>
        <taxon>Metazoa</taxon>
        <taxon>Ecdysozoa</taxon>
        <taxon>Arthropoda</taxon>
        <taxon>Hexapoda</taxon>
        <taxon>Insecta</taxon>
        <taxon>Pterygota</taxon>
        <taxon>Neoptera</taxon>
        <taxon>Paraneoptera</taxon>
        <taxon>Hemiptera</taxon>
        <taxon>Sternorrhyncha</taxon>
        <taxon>Psylloidea</taxon>
        <taxon>Psyllidae</taxon>
        <taxon>Psyllinae</taxon>
        <taxon>Cacopsylla</taxon>
    </lineage>
</organism>
<protein>
    <submittedName>
        <fullName evidence="2">Uncharacterized protein</fullName>
    </submittedName>
</protein>
<feature type="transmembrane region" description="Helical" evidence="1">
    <location>
        <begin position="6"/>
        <end position="27"/>
    </location>
</feature>
<evidence type="ECO:0000256" key="1">
    <source>
        <dbReference type="SAM" id="Phobius"/>
    </source>
</evidence>
<sequence>MLNVNYFLLGQDCFTLFTMLVGITVLLKCTPRHFSHLFDSYSFILSLATSCHSPCKWLLVFLRRLSRPLCYHRESNPGTSVSQTSVRYDSWLLVGNEFRLNRFIEHENKHVPK</sequence>
<evidence type="ECO:0000313" key="2">
    <source>
        <dbReference type="EMBL" id="CAG6749195.1"/>
    </source>
</evidence>
<accession>A0A8D8ZK53</accession>
<name>A0A8D8ZK53_9HEMI</name>
<proteinExistence type="predicted"/>
<keyword evidence="1" id="KW-1133">Transmembrane helix</keyword>
<reference evidence="2" key="1">
    <citation type="submission" date="2021-05" db="EMBL/GenBank/DDBJ databases">
        <authorList>
            <person name="Alioto T."/>
            <person name="Alioto T."/>
            <person name="Gomez Garrido J."/>
        </authorList>
    </citation>
    <scope>NUCLEOTIDE SEQUENCE</scope>
</reference>